<sequence>MRTIADWIFQNAEDKQRIILSTQSGEYSLEHLENAVDLYLEMLKQYGSLKGKKVGIMMPPIFHFVALALAVNRLEGIIVPISHYFRKDDLGTLLDSLDPHLVFYMDQHNGFHFGQMIREWANAVGKKTVLFQRADSNKWIIDEMGGMDRPIEEIPAHIISCSSGSTGVPKGIMVTTDWFEHNNTALSLMHEIIPSDRILSVVPALGNYGMSLVFAGLHKGIHMTVTESYDFPSIIKLMKAQHCNKVSATPSLFKALVLFAKNIEPAVLERLELCTLAGENIREDYFAVLSDLPNCKVRNHYGSSEMAGLLYSSKDLREGFEMSLLPGVDYQLVNPEGDTSEIAFKAASGFVGYYKRPDLTDDVFRDGWFYTGDIAQIIGANQIKIIGRMKDLIKKGGQQVIPSEVEQLISKHPKVKQAVIVGAPHSVFGEQIVAFIIRNEEMDLQELYSFLEGRTAKYKIPDQIKFVEQFPMSQGKLDKVSLRKLAAAEFGGN</sequence>
<evidence type="ECO:0000256" key="1">
    <source>
        <dbReference type="ARBA" id="ARBA00006432"/>
    </source>
</evidence>
<dbReference type="CDD" id="cd04433">
    <property type="entry name" value="AFD_class_I"/>
    <property type="match status" value="1"/>
</dbReference>
<proteinExistence type="inferred from homology"/>
<name>A0ABX0JIH8_9BACL</name>
<organism evidence="5 6">
    <name type="scientific">Paenibacillus agricola</name>
    <dbReference type="NCBI Taxonomy" id="2716264"/>
    <lineage>
        <taxon>Bacteria</taxon>
        <taxon>Bacillati</taxon>
        <taxon>Bacillota</taxon>
        <taxon>Bacilli</taxon>
        <taxon>Bacillales</taxon>
        <taxon>Paenibacillaceae</taxon>
        <taxon>Paenibacillus</taxon>
    </lineage>
</organism>
<dbReference type="InterPro" id="IPR045851">
    <property type="entry name" value="AMP-bd_C_sf"/>
</dbReference>
<comment type="caution">
    <text evidence="5">The sequence shown here is derived from an EMBL/GenBank/DDBJ whole genome shotgun (WGS) entry which is preliminary data.</text>
</comment>
<dbReference type="GO" id="GO:0016874">
    <property type="term" value="F:ligase activity"/>
    <property type="evidence" value="ECO:0007669"/>
    <property type="project" value="UniProtKB-KW"/>
</dbReference>
<dbReference type="Pfam" id="PF13193">
    <property type="entry name" value="AMP-binding_C"/>
    <property type="match status" value="1"/>
</dbReference>
<dbReference type="PANTHER" id="PTHR43201">
    <property type="entry name" value="ACYL-COA SYNTHETASE"/>
    <property type="match status" value="1"/>
</dbReference>
<dbReference type="InterPro" id="IPR025110">
    <property type="entry name" value="AMP-bd_C"/>
</dbReference>
<evidence type="ECO:0000256" key="2">
    <source>
        <dbReference type="ARBA" id="ARBA00022598"/>
    </source>
</evidence>
<dbReference type="Proteomes" id="UP001165962">
    <property type="component" value="Unassembled WGS sequence"/>
</dbReference>
<dbReference type="Gene3D" id="3.30.300.30">
    <property type="match status" value="1"/>
</dbReference>
<dbReference type="Pfam" id="PF00501">
    <property type="entry name" value="AMP-binding"/>
    <property type="match status" value="1"/>
</dbReference>
<dbReference type="PANTHER" id="PTHR43201:SF5">
    <property type="entry name" value="MEDIUM-CHAIN ACYL-COA LIGASE ACSF2, MITOCHONDRIAL"/>
    <property type="match status" value="1"/>
</dbReference>
<keyword evidence="2 5" id="KW-0436">Ligase</keyword>
<evidence type="ECO:0000313" key="5">
    <source>
        <dbReference type="EMBL" id="NHN35418.1"/>
    </source>
</evidence>
<dbReference type="RefSeq" id="WP_166158224.1">
    <property type="nucleotide sequence ID" value="NZ_JAAOIW010000035.1"/>
</dbReference>
<protein>
    <submittedName>
        <fullName evidence="5">Acyl--CoA ligase</fullName>
    </submittedName>
</protein>
<gene>
    <name evidence="5" type="ORF">G9U52_37610</name>
</gene>
<evidence type="ECO:0000259" key="4">
    <source>
        <dbReference type="Pfam" id="PF13193"/>
    </source>
</evidence>
<dbReference type="InterPro" id="IPR000873">
    <property type="entry name" value="AMP-dep_synth/lig_dom"/>
</dbReference>
<accession>A0ABX0JIH8</accession>
<evidence type="ECO:0000259" key="3">
    <source>
        <dbReference type="Pfam" id="PF00501"/>
    </source>
</evidence>
<evidence type="ECO:0000313" key="6">
    <source>
        <dbReference type="Proteomes" id="UP001165962"/>
    </source>
</evidence>
<reference evidence="5" key="1">
    <citation type="submission" date="2020-03" db="EMBL/GenBank/DDBJ databases">
        <title>Draft sequencing of Paenibacilllus sp. S3N08.</title>
        <authorList>
            <person name="Kim D.-U."/>
        </authorList>
    </citation>
    <scope>NUCLEOTIDE SEQUENCE</scope>
    <source>
        <strain evidence="5">S3N08</strain>
    </source>
</reference>
<dbReference type="InterPro" id="IPR042099">
    <property type="entry name" value="ANL_N_sf"/>
</dbReference>
<feature type="domain" description="AMP-binding enzyme C-terminal" evidence="4">
    <location>
        <begin position="404"/>
        <end position="473"/>
    </location>
</feature>
<comment type="similarity">
    <text evidence="1">Belongs to the ATP-dependent AMP-binding enzyme family.</text>
</comment>
<feature type="domain" description="AMP-dependent synthetase/ligase" evidence="3">
    <location>
        <begin position="14"/>
        <end position="354"/>
    </location>
</feature>
<dbReference type="SUPFAM" id="SSF56801">
    <property type="entry name" value="Acetyl-CoA synthetase-like"/>
    <property type="match status" value="1"/>
</dbReference>
<keyword evidence="6" id="KW-1185">Reference proteome</keyword>
<dbReference type="Gene3D" id="3.40.50.12780">
    <property type="entry name" value="N-terminal domain of ligase-like"/>
    <property type="match status" value="1"/>
</dbReference>
<dbReference type="EMBL" id="JAAOIW010000035">
    <property type="protein sequence ID" value="NHN35418.1"/>
    <property type="molecule type" value="Genomic_DNA"/>
</dbReference>